<evidence type="ECO:0000313" key="2">
    <source>
        <dbReference type="EMBL" id="MFB9230271.1"/>
    </source>
</evidence>
<dbReference type="EMBL" id="JBHMEA010000006">
    <property type="protein sequence ID" value="MFB9230271.1"/>
    <property type="molecule type" value="Genomic_DNA"/>
</dbReference>
<organism evidence="2 3">
    <name type="scientific">Pseudohalocynthiibacter aestuariivivens</name>
    <dbReference type="NCBI Taxonomy" id="1591409"/>
    <lineage>
        <taxon>Bacteria</taxon>
        <taxon>Pseudomonadati</taxon>
        <taxon>Pseudomonadota</taxon>
        <taxon>Alphaproteobacteria</taxon>
        <taxon>Rhodobacterales</taxon>
        <taxon>Paracoccaceae</taxon>
        <taxon>Pseudohalocynthiibacter</taxon>
    </lineage>
</organism>
<reference evidence="2 3" key="1">
    <citation type="submission" date="2024-09" db="EMBL/GenBank/DDBJ databases">
        <authorList>
            <person name="Sun Q."/>
            <person name="Mori K."/>
        </authorList>
    </citation>
    <scope>NUCLEOTIDE SEQUENCE [LARGE SCALE GENOMIC DNA]</scope>
    <source>
        <strain evidence="2 3">CECT 8726</strain>
    </source>
</reference>
<evidence type="ECO:0000256" key="1">
    <source>
        <dbReference type="SAM" id="Phobius"/>
    </source>
</evidence>
<proteinExistence type="predicted"/>
<comment type="caution">
    <text evidence="2">The sequence shown here is derived from an EMBL/GenBank/DDBJ whole genome shotgun (WGS) entry which is preliminary data.</text>
</comment>
<dbReference type="RefSeq" id="WP_213888540.1">
    <property type="nucleotide sequence ID" value="NZ_JAGFNU010000004.1"/>
</dbReference>
<keyword evidence="1" id="KW-1133">Transmembrane helix</keyword>
<evidence type="ECO:0000313" key="3">
    <source>
        <dbReference type="Proteomes" id="UP001589683"/>
    </source>
</evidence>
<feature type="transmembrane region" description="Helical" evidence="1">
    <location>
        <begin position="12"/>
        <end position="31"/>
    </location>
</feature>
<keyword evidence="1" id="KW-0812">Transmembrane</keyword>
<name>A0ABV5J9Z1_9RHOB</name>
<accession>A0ABV5J9Z1</accession>
<keyword evidence="1" id="KW-0472">Membrane</keyword>
<gene>
    <name evidence="2" type="ORF">ACFFUT_00545</name>
</gene>
<keyword evidence="3" id="KW-1185">Reference proteome</keyword>
<sequence>MQEFSYKTSGRTTRTIIVLVLVYSALAALLVVFDAAWWLVGGLVIFTLPALWDIAIDRPSSLKLNDQSLGWSSGNVTQELPLEQIVKARFDTRLDFSVRVTLFLSSGKKLRLPYDCLPPHKTLERAMKERGVVTERHHFSLL</sequence>
<dbReference type="Proteomes" id="UP001589683">
    <property type="component" value="Unassembled WGS sequence"/>
</dbReference>
<protein>
    <submittedName>
        <fullName evidence="2">Uncharacterized protein</fullName>
    </submittedName>
</protein>